<evidence type="ECO:0000259" key="12">
    <source>
        <dbReference type="PROSITE" id="PS50865"/>
    </source>
</evidence>
<comment type="catalytic activity">
    <reaction evidence="10">
        <text>L-prolyl-[hypoxia-inducible factor alpha subunit] + 2-oxoglutarate + O2 = trans-4-hydroxy-L-prolyl-[hypoxia-inducible factor alpha subunit] + succinate + CO2</text>
        <dbReference type="Rhea" id="RHEA:48400"/>
        <dbReference type="Rhea" id="RHEA-COMP:12093"/>
        <dbReference type="Rhea" id="RHEA-COMP:12094"/>
        <dbReference type="ChEBI" id="CHEBI:15379"/>
        <dbReference type="ChEBI" id="CHEBI:16526"/>
        <dbReference type="ChEBI" id="CHEBI:16810"/>
        <dbReference type="ChEBI" id="CHEBI:30031"/>
        <dbReference type="ChEBI" id="CHEBI:50342"/>
        <dbReference type="ChEBI" id="CHEBI:61965"/>
        <dbReference type="EC" id="1.14.11.29"/>
    </reaction>
</comment>
<dbReference type="Pfam" id="PF13640">
    <property type="entry name" value="2OG-FeII_Oxy_3"/>
    <property type="match status" value="1"/>
</dbReference>
<dbReference type="OrthoDB" id="76265at2759"/>
<evidence type="ECO:0000256" key="6">
    <source>
        <dbReference type="ARBA" id="ARBA00022964"/>
    </source>
</evidence>
<dbReference type="InterPro" id="IPR044862">
    <property type="entry name" value="Pro_4_hyd_alph_FE2OG_OXY"/>
</dbReference>
<dbReference type="EMBL" id="JADBJN010000003">
    <property type="protein sequence ID" value="KAG5670406.1"/>
    <property type="molecule type" value="Genomic_DNA"/>
</dbReference>
<dbReference type="EC" id="1.14.11.29" evidence="9"/>
<dbReference type="PANTHER" id="PTHR12907">
    <property type="entry name" value="EGL NINE HOMOLOG-RELATED"/>
    <property type="match status" value="1"/>
</dbReference>
<keyword evidence="8" id="KW-0408">Iron</keyword>
<organism evidence="14 15">
    <name type="scientific">Polypedilum vanderplanki</name>
    <name type="common">Sleeping chironomid midge</name>
    <dbReference type="NCBI Taxonomy" id="319348"/>
    <lineage>
        <taxon>Eukaryota</taxon>
        <taxon>Metazoa</taxon>
        <taxon>Ecdysozoa</taxon>
        <taxon>Arthropoda</taxon>
        <taxon>Hexapoda</taxon>
        <taxon>Insecta</taxon>
        <taxon>Pterygota</taxon>
        <taxon>Neoptera</taxon>
        <taxon>Endopterygota</taxon>
        <taxon>Diptera</taxon>
        <taxon>Nematocera</taxon>
        <taxon>Chironomoidea</taxon>
        <taxon>Chironomidae</taxon>
        <taxon>Chironominae</taxon>
        <taxon>Polypedilum</taxon>
        <taxon>Polypedilum</taxon>
    </lineage>
</organism>
<evidence type="ECO:0000256" key="8">
    <source>
        <dbReference type="ARBA" id="ARBA00023004"/>
    </source>
</evidence>
<evidence type="ECO:0000256" key="11">
    <source>
        <dbReference type="PROSITE-ProRule" id="PRU00134"/>
    </source>
</evidence>
<keyword evidence="2" id="KW-0479">Metal-binding</keyword>
<sequence>MLVNRIHKPYLCNICKKATGVKACKCQKAFYCSRNCQKIDWNVHKSDCLYKFTDPRAITTKKTNNSTDPNNTSHDILLQEQQQQRFTNSDNATLMQQTEQQHERTITLDRERRTYDPTPLQYQQPHVTYTPNTFTTTSTHIQHSTSTSNEAVDDFEENLFNSLMYSVVNESTEQEILKNLNIRADDLLTTYSLDSDISSSLNDTQSLKEYVPNLNSVDQTLSDKIFNQEAFEIRPETQKLLAETKETLEKELSLFCENNLNEKDQMMQLGTTNPKYVTHTKVQDNNVMRTPDEQMALEEMSCTLIRDLNEYGVCVLDSFVGEERGLKVLEEVKCMYKAGLFRDGQLVSTTKSKLDHKHIRSDKIMWVDGKEQGLYNIKYLMNQVDAVITLANRMRNNGKLGQYNIRERTKAMVAVYEGKGSHYVKHVDNPNKDGRCITCIYYLNVNWNVQESGGLLRIFPDGWVDRIADIEPIFDRITFFWSDRRNPHEVQPAHRTRYAITLWYFDAHEREAAVRKYKKDCENLLKAA</sequence>
<keyword evidence="5" id="KW-0847">Vitamin C</keyword>
<protein>
    <recommendedName>
        <fullName evidence="9">hypoxia-inducible factor-proline dioxygenase</fullName>
        <ecNumber evidence="9">1.14.11.29</ecNumber>
    </recommendedName>
</protein>
<evidence type="ECO:0000256" key="3">
    <source>
        <dbReference type="ARBA" id="ARBA00022771"/>
    </source>
</evidence>
<evidence type="ECO:0000256" key="9">
    <source>
        <dbReference type="ARBA" id="ARBA00039004"/>
    </source>
</evidence>
<keyword evidence="7" id="KW-0560">Oxidoreductase</keyword>
<dbReference type="GO" id="GO:0031418">
    <property type="term" value="F:L-ascorbic acid binding"/>
    <property type="evidence" value="ECO:0007669"/>
    <property type="project" value="UniProtKB-KW"/>
</dbReference>
<comment type="cofactor">
    <cofactor evidence="1">
        <name>L-ascorbate</name>
        <dbReference type="ChEBI" id="CHEBI:38290"/>
    </cofactor>
</comment>
<name>A0A9J6BM02_POLVA</name>
<dbReference type="Pfam" id="PF01753">
    <property type="entry name" value="zf-MYND"/>
    <property type="match status" value="1"/>
</dbReference>
<dbReference type="Proteomes" id="UP001107558">
    <property type="component" value="Chromosome 3"/>
</dbReference>
<dbReference type="InterPro" id="IPR002893">
    <property type="entry name" value="Znf_MYND"/>
</dbReference>
<feature type="domain" description="MYND-type" evidence="12">
    <location>
        <begin position="12"/>
        <end position="48"/>
    </location>
</feature>
<keyword evidence="6" id="KW-0223">Dioxygenase</keyword>
<feature type="domain" description="Fe2OG dioxygenase" evidence="13">
    <location>
        <begin position="407"/>
        <end position="506"/>
    </location>
</feature>
<reference evidence="14" key="1">
    <citation type="submission" date="2021-03" db="EMBL/GenBank/DDBJ databases">
        <title>Chromosome level genome of the anhydrobiotic midge Polypedilum vanderplanki.</title>
        <authorList>
            <person name="Yoshida Y."/>
            <person name="Kikawada T."/>
            <person name="Gusev O."/>
        </authorList>
    </citation>
    <scope>NUCLEOTIDE SEQUENCE</scope>
    <source>
        <strain evidence="14">NIAS01</strain>
        <tissue evidence="14">Whole body or cell culture</tissue>
    </source>
</reference>
<evidence type="ECO:0000256" key="5">
    <source>
        <dbReference type="ARBA" id="ARBA00022896"/>
    </source>
</evidence>
<dbReference type="InterPro" id="IPR005123">
    <property type="entry name" value="Oxoglu/Fe-dep_dioxygenase_dom"/>
</dbReference>
<proteinExistence type="predicted"/>
<evidence type="ECO:0000256" key="10">
    <source>
        <dbReference type="ARBA" id="ARBA00049134"/>
    </source>
</evidence>
<dbReference type="SMART" id="SM00702">
    <property type="entry name" value="P4Hc"/>
    <property type="match status" value="1"/>
</dbReference>
<dbReference type="GO" id="GO:0071456">
    <property type="term" value="P:cellular response to hypoxia"/>
    <property type="evidence" value="ECO:0007669"/>
    <property type="project" value="TreeGrafter"/>
</dbReference>
<dbReference type="PROSITE" id="PS50865">
    <property type="entry name" value="ZF_MYND_2"/>
    <property type="match status" value="1"/>
</dbReference>
<dbReference type="GO" id="GO:0008198">
    <property type="term" value="F:ferrous iron binding"/>
    <property type="evidence" value="ECO:0007669"/>
    <property type="project" value="TreeGrafter"/>
</dbReference>
<keyword evidence="3 11" id="KW-0863">Zinc-finger</keyword>
<dbReference type="InterPro" id="IPR006620">
    <property type="entry name" value="Pro_4_hyd_alph"/>
</dbReference>
<dbReference type="Gene3D" id="6.10.140.2220">
    <property type="match status" value="1"/>
</dbReference>
<evidence type="ECO:0000256" key="7">
    <source>
        <dbReference type="ARBA" id="ARBA00023002"/>
    </source>
</evidence>
<evidence type="ECO:0000313" key="15">
    <source>
        <dbReference type="Proteomes" id="UP001107558"/>
    </source>
</evidence>
<dbReference type="AlphaFoldDB" id="A0A9J6BM02"/>
<dbReference type="PANTHER" id="PTHR12907:SF26">
    <property type="entry name" value="HIF PROLYL HYDROXYLASE, ISOFORM C"/>
    <property type="match status" value="1"/>
</dbReference>
<dbReference type="GO" id="GO:0160082">
    <property type="term" value="F:hypoxia-inducible factor-proline dioxygenase activity"/>
    <property type="evidence" value="ECO:0007669"/>
    <property type="project" value="UniProtKB-EC"/>
</dbReference>
<keyword evidence="15" id="KW-1185">Reference proteome</keyword>
<dbReference type="PROSITE" id="PS51471">
    <property type="entry name" value="FE2OG_OXY"/>
    <property type="match status" value="1"/>
</dbReference>
<evidence type="ECO:0000256" key="1">
    <source>
        <dbReference type="ARBA" id="ARBA00001961"/>
    </source>
</evidence>
<evidence type="ECO:0000313" key="14">
    <source>
        <dbReference type="EMBL" id="KAG5670406.1"/>
    </source>
</evidence>
<dbReference type="Gene3D" id="2.60.120.620">
    <property type="entry name" value="q2cbj1_9rhob like domain"/>
    <property type="match status" value="1"/>
</dbReference>
<comment type="caution">
    <text evidence="14">The sequence shown here is derived from an EMBL/GenBank/DDBJ whole genome shotgun (WGS) entry which is preliminary data.</text>
</comment>
<evidence type="ECO:0000259" key="13">
    <source>
        <dbReference type="PROSITE" id="PS51471"/>
    </source>
</evidence>
<dbReference type="GO" id="GO:0008270">
    <property type="term" value="F:zinc ion binding"/>
    <property type="evidence" value="ECO:0007669"/>
    <property type="project" value="UniProtKB-KW"/>
</dbReference>
<keyword evidence="4" id="KW-0862">Zinc</keyword>
<dbReference type="InterPro" id="IPR051559">
    <property type="entry name" value="HIF_prolyl_hydroxylases"/>
</dbReference>
<evidence type="ECO:0000256" key="4">
    <source>
        <dbReference type="ARBA" id="ARBA00022833"/>
    </source>
</evidence>
<evidence type="ECO:0000256" key="2">
    <source>
        <dbReference type="ARBA" id="ARBA00022723"/>
    </source>
</evidence>
<accession>A0A9J6BM02</accession>
<dbReference type="SUPFAM" id="SSF144232">
    <property type="entry name" value="HIT/MYND zinc finger-like"/>
    <property type="match status" value="1"/>
</dbReference>
<gene>
    <name evidence="14" type="ORF">PVAND_000674</name>
</gene>